<evidence type="ECO:0000256" key="1">
    <source>
        <dbReference type="SAM" id="SignalP"/>
    </source>
</evidence>
<dbReference type="PANTHER" id="PTHR34311:SF7">
    <property type="entry name" value="NEMATODE SPECIFIC PEPTIDE FAMILY"/>
    <property type="match status" value="1"/>
</dbReference>
<evidence type="ECO:0000313" key="3">
    <source>
        <dbReference type="Proteomes" id="UP001177023"/>
    </source>
</evidence>
<feature type="chain" id="PRO_5041254830" evidence="1">
    <location>
        <begin position="19"/>
        <end position="248"/>
    </location>
</feature>
<feature type="non-terminal residue" evidence="2">
    <location>
        <position position="1"/>
    </location>
</feature>
<gene>
    <name evidence="2" type="ORF">MSPICULIGERA_LOCUS2760</name>
</gene>
<keyword evidence="3" id="KW-1185">Reference proteome</keyword>
<accession>A0AA36FT17</accession>
<proteinExistence type="predicted"/>
<name>A0AA36FT17_9BILA</name>
<keyword evidence="1" id="KW-0732">Signal</keyword>
<reference evidence="2" key="1">
    <citation type="submission" date="2023-06" db="EMBL/GenBank/DDBJ databases">
        <authorList>
            <person name="Delattre M."/>
        </authorList>
    </citation>
    <scope>NUCLEOTIDE SEQUENCE</scope>
    <source>
        <strain evidence="2">AF72</strain>
    </source>
</reference>
<feature type="signal peptide" evidence="1">
    <location>
        <begin position="1"/>
        <end position="18"/>
    </location>
</feature>
<dbReference type="Proteomes" id="UP001177023">
    <property type="component" value="Unassembled WGS sequence"/>
</dbReference>
<organism evidence="2 3">
    <name type="scientific">Mesorhabditis spiculigera</name>
    <dbReference type="NCBI Taxonomy" id="96644"/>
    <lineage>
        <taxon>Eukaryota</taxon>
        <taxon>Metazoa</taxon>
        <taxon>Ecdysozoa</taxon>
        <taxon>Nematoda</taxon>
        <taxon>Chromadorea</taxon>
        <taxon>Rhabditida</taxon>
        <taxon>Rhabditina</taxon>
        <taxon>Rhabditomorpha</taxon>
        <taxon>Rhabditoidea</taxon>
        <taxon>Rhabditidae</taxon>
        <taxon>Mesorhabditinae</taxon>
        <taxon>Mesorhabditis</taxon>
    </lineage>
</organism>
<protein>
    <submittedName>
        <fullName evidence="2">Uncharacterized protein</fullName>
    </submittedName>
</protein>
<evidence type="ECO:0000313" key="2">
    <source>
        <dbReference type="EMBL" id="CAJ0564064.1"/>
    </source>
</evidence>
<dbReference type="EMBL" id="CATQJA010000790">
    <property type="protein sequence ID" value="CAJ0564064.1"/>
    <property type="molecule type" value="Genomic_DNA"/>
</dbReference>
<comment type="caution">
    <text evidence="2">The sequence shown here is derived from an EMBL/GenBank/DDBJ whole genome shotgun (WGS) entry which is preliminary data.</text>
</comment>
<dbReference type="PANTHER" id="PTHR34311">
    <property type="entry name" value="PROTEIN CBG21698-RELATED"/>
    <property type="match status" value="1"/>
</dbReference>
<sequence>MLLLIVASALLASSTVLGQKCDPIRFDQCQQTFARIIGADPSVDWKKPRDLHAAIQNVYINGLDATTPGIVSVCNAYNAFMQCIRDDGYSYQDCFSANWLLSLNSSIVTPYDTYYYVGVMVQVSYQCSAGFYPAVDNWPCIQSVYKNQGAALDKCLQTFYINAQGNPYRACEFFKDGMECYQGTFRHCRDEVMYWGCESFRSQAHIGYEGCKQSCQVNQFFGDVQPEQKMKLVDSERYTKNAAEQIEA</sequence>
<dbReference type="AlphaFoldDB" id="A0AA36FT17"/>